<name>A0ABV6CTF9_9SPHN</name>
<evidence type="ECO:0000313" key="5">
    <source>
        <dbReference type="EMBL" id="MFC0203998.1"/>
    </source>
</evidence>
<dbReference type="InterPro" id="IPR000846">
    <property type="entry name" value="DapB_N"/>
</dbReference>
<organism evidence="5 6">
    <name type="scientific">Novosphingobium soli</name>
    <dbReference type="NCBI Taxonomy" id="574956"/>
    <lineage>
        <taxon>Bacteria</taxon>
        <taxon>Pseudomonadati</taxon>
        <taxon>Pseudomonadota</taxon>
        <taxon>Alphaproteobacteria</taxon>
        <taxon>Sphingomonadales</taxon>
        <taxon>Sphingomonadaceae</taxon>
        <taxon>Novosphingobium</taxon>
    </lineage>
</organism>
<keyword evidence="6" id="KW-1185">Reference proteome</keyword>
<reference evidence="5 6" key="1">
    <citation type="submission" date="2024-09" db="EMBL/GenBank/DDBJ databases">
        <authorList>
            <person name="Sun Q."/>
            <person name="Mori K."/>
        </authorList>
    </citation>
    <scope>NUCLEOTIDE SEQUENCE [LARGE SCALE GENOMIC DNA]</scope>
    <source>
        <strain evidence="5 6">CCM 7706</strain>
    </source>
</reference>
<sequence>MSEEQRHRVAQWGTGNVGLHALRAIIEHPGMELVALRVFSGEKLGRDAGELLGGSAVGVRACGSLEEVLAARPDCVVYLPNQADVDDMCGLLEAGANVVTGCIGFNRRDSLEPAVRARLEAACAAGGTSLYATGSSPGWATELMPLTLLAMQRHFESLTITDFADMASRNSPLMLQRIGFGARVEDMPPDRSPSTVLSTTSSFRALAEAVGLPLDAVTGSIEYARTRRREEIAGGVIEAGTIGAVRMGVFGVRAGRPILRRYSTWYVTRDLDPGWALQDSGWRVEVRGDTSLDVSIAFDVAPEDYAAYSPGLTAHPLINAAPHVIAAKPGILETRDLPVITPRLIA</sequence>
<keyword evidence="2" id="KW-0560">Oxidoreductase</keyword>
<feature type="domain" description="2,4-diaminopentanoate dehydrogenase C-terminal" evidence="4">
    <location>
        <begin position="200"/>
        <end position="341"/>
    </location>
</feature>
<dbReference type="RefSeq" id="WP_379486767.1">
    <property type="nucleotide sequence ID" value="NZ_JBHLWK010000010.1"/>
</dbReference>
<dbReference type="Pfam" id="PF01113">
    <property type="entry name" value="DapB_N"/>
    <property type="match status" value="1"/>
</dbReference>
<proteinExistence type="predicted"/>
<accession>A0ABV6CTF9</accession>
<protein>
    <submittedName>
        <fullName evidence="5">Dihydrodipicolinate reductase</fullName>
    </submittedName>
</protein>
<comment type="caution">
    <text evidence="5">The sequence shown here is derived from an EMBL/GenBank/DDBJ whole genome shotgun (WGS) entry which is preliminary data.</text>
</comment>
<feature type="domain" description="Dihydrodipicolinate reductase N-terminal" evidence="3">
    <location>
        <begin position="13"/>
        <end position="109"/>
    </location>
</feature>
<dbReference type="EMBL" id="JBHLWK010000010">
    <property type="protein sequence ID" value="MFC0203998.1"/>
    <property type="molecule type" value="Genomic_DNA"/>
</dbReference>
<dbReference type="Gene3D" id="3.40.50.720">
    <property type="entry name" value="NAD(P)-binding Rossmann-like Domain"/>
    <property type="match status" value="1"/>
</dbReference>
<keyword evidence="1" id="KW-0521">NADP</keyword>
<dbReference type="InterPro" id="IPR036291">
    <property type="entry name" value="NAD(P)-bd_dom_sf"/>
</dbReference>
<evidence type="ECO:0000256" key="2">
    <source>
        <dbReference type="ARBA" id="ARBA00023002"/>
    </source>
</evidence>
<dbReference type="InterPro" id="IPR045760">
    <property type="entry name" value="DAP_DH_C"/>
</dbReference>
<evidence type="ECO:0000259" key="3">
    <source>
        <dbReference type="Pfam" id="PF01113"/>
    </source>
</evidence>
<evidence type="ECO:0000256" key="1">
    <source>
        <dbReference type="ARBA" id="ARBA00022857"/>
    </source>
</evidence>
<gene>
    <name evidence="5" type="ORF">ACFFJC_06900</name>
</gene>
<evidence type="ECO:0000259" key="4">
    <source>
        <dbReference type="Pfam" id="PF19328"/>
    </source>
</evidence>
<dbReference type="Pfam" id="PF19328">
    <property type="entry name" value="DAP_DH_C"/>
    <property type="match status" value="1"/>
</dbReference>
<dbReference type="CDD" id="cd24146">
    <property type="entry name" value="nat-AmDH_N_like"/>
    <property type="match status" value="1"/>
</dbReference>
<dbReference type="SUPFAM" id="SSF51735">
    <property type="entry name" value="NAD(P)-binding Rossmann-fold domains"/>
    <property type="match status" value="1"/>
</dbReference>
<evidence type="ECO:0000313" key="6">
    <source>
        <dbReference type="Proteomes" id="UP001589798"/>
    </source>
</evidence>
<dbReference type="Proteomes" id="UP001589798">
    <property type="component" value="Unassembled WGS sequence"/>
</dbReference>